<evidence type="ECO:0000313" key="3">
    <source>
        <dbReference type="Proteomes" id="UP000677918"/>
    </source>
</evidence>
<dbReference type="Proteomes" id="UP000677918">
    <property type="component" value="Unassembled WGS sequence"/>
</dbReference>
<dbReference type="EMBL" id="BOVK01000032">
    <property type="protein sequence ID" value="GIQ69718.1"/>
    <property type="molecule type" value="Genomic_DNA"/>
</dbReference>
<evidence type="ECO:0000313" key="2">
    <source>
        <dbReference type="EMBL" id="GIQ69718.1"/>
    </source>
</evidence>
<keyword evidence="3" id="KW-1185">Reference proteome</keyword>
<gene>
    <name evidence="2" type="primary">spoIIP</name>
    <name evidence="2" type="ORF">XYCOK13_25420</name>
</gene>
<dbReference type="SUPFAM" id="SSF53187">
    <property type="entry name" value="Zn-dependent exopeptidases"/>
    <property type="match status" value="1"/>
</dbReference>
<reference evidence="2" key="1">
    <citation type="submission" date="2021-04" db="EMBL/GenBank/DDBJ databases">
        <title>Draft genome sequence of Xylanibacillus composti strain K13.</title>
        <authorList>
            <person name="Uke A."/>
            <person name="Chhe C."/>
            <person name="Baramee S."/>
            <person name="Kosugi A."/>
        </authorList>
    </citation>
    <scope>NUCLEOTIDE SEQUENCE</scope>
    <source>
        <strain evidence="2">K13</strain>
    </source>
</reference>
<dbReference type="InterPro" id="IPR010897">
    <property type="entry name" value="Spore_II_P"/>
</dbReference>
<dbReference type="NCBIfam" id="TIGR02867">
    <property type="entry name" value="spore_II_P"/>
    <property type="match status" value="1"/>
</dbReference>
<feature type="region of interest" description="Disordered" evidence="1">
    <location>
        <begin position="119"/>
        <end position="188"/>
    </location>
</feature>
<proteinExistence type="predicted"/>
<sequence length="414" mass="45291">MNRKHKWTLHPFVLLSISTLALFIVLGIGGLAQAKWSHNSPLSSIQGAAASLSGKFFSDMMAMEIPYMSEGNAESSFSSDKIFSFVFQMATNINPHDPKTLLASGVPGMASEKTVNLRSAVGNPGFHEPADYAPPREVLQPADDAAPGDEPTGREAVTEEDMPLDAAEPNPSDGQQEDSGAGSGAPSPASVADEVLAFIYHSHNRESYLPELEGKTELHEAFDDTINVTLLGKRMAERLKELGIGAASSDKDYSTEEPEYNWNFSYKYSQKTVKEAFASFPKLNYLFDIHRDAQPRDLTTATINGEDYAQVYFIIGRRNPQWEKNESFANAIHSKLEEAYPGLSRGVWGKTASSGNAEYNQSLSENSILIEIGGPENTLEECYRTVDVLSKIIAEQILEAERVNNEQSGPGQAI</sequence>
<evidence type="ECO:0000256" key="1">
    <source>
        <dbReference type="SAM" id="MobiDB-lite"/>
    </source>
</evidence>
<organism evidence="2 3">
    <name type="scientific">Xylanibacillus composti</name>
    <dbReference type="NCBI Taxonomy" id="1572762"/>
    <lineage>
        <taxon>Bacteria</taxon>
        <taxon>Bacillati</taxon>
        <taxon>Bacillota</taxon>
        <taxon>Bacilli</taxon>
        <taxon>Bacillales</taxon>
        <taxon>Paenibacillaceae</taxon>
        <taxon>Xylanibacillus</taxon>
    </lineage>
</organism>
<dbReference type="Pfam" id="PF07454">
    <property type="entry name" value="SpoIIP"/>
    <property type="match status" value="1"/>
</dbReference>
<comment type="caution">
    <text evidence="2">The sequence shown here is derived from an EMBL/GenBank/DDBJ whole genome shotgun (WGS) entry which is preliminary data.</text>
</comment>
<dbReference type="RefSeq" id="WP_213412510.1">
    <property type="nucleotide sequence ID" value="NZ_BOVK01000032.1"/>
</dbReference>
<dbReference type="AlphaFoldDB" id="A0A8J4H2F8"/>
<accession>A0A8J4H2F8</accession>
<protein>
    <submittedName>
        <fullName evidence="2">Stage II sporulation protein P</fullName>
    </submittedName>
</protein>
<name>A0A8J4H2F8_9BACL</name>